<proteinExistence type="predicted"/>
<sequence length="220" mass="25553">MSILNFKDEHIDTIREFINGLIGNVTSRNLFTGYGLFYKQKLMFALWLNKKFYLQAEGELAKELIARGCVAFAKCETNAKFLLSSYYALSTSILEDTSLLRRLIMLSIKQIQDRKNEIELSKANRLKDLPNLSIKYERMLKKVDIHDVKTLRIVGAENAIVRLRKQGIPATLNTYWRLCCALSNKNSEFLTKAQKKILLKKLNDALYEAGFRRYRKLDDE</sequence>
<dbReference type="InterPro" id="IPR007077">
    <property type="entry name" value="TfoX_C"/>
</dbReference>
<dbReference type="Proteomes" id="UP000189437">
    <property type="component" value="Unassembled WGS sequence"/>
</dbReference>
<dbReference type="EMBL" id="MLHH01000028">
    <property type="protein sequence ID" value="OOF35605.1"/>
    <property type="molecule type" value="Genomic_DNA"/>
</dbReference>
<dbReference type="AlphaFoldDB" id="A0A1V3I6I5"/>
<feature type="domain" description="TfoX N-terminal" evidence="1">
    <location>
        <begin position="22"/>
        <end position="110"/>
    </location>
</feature>
<keyword evidence="4" id="KW-1185">Reference proteome</keyword>
<accession>A0A1V3I6I5</accession>
<dbReference type="Pfam" id="PF04993">
    <property type="entry name" value="TfoX_N"/>
    <property type="match status" value="1"/>
</dbReference>
<dbReference type="Gene3D" id="3.30.1460.30">
    <property type="entry name" value="YgaC/TfoX-N like chaperone"/>
    <property type="match status" value="1"/>
</dbReference>
<evidence type="ECO:0000259" key="2">
    <source>
        <dbReference type="Pfam" id="PF04994"/>
    </source>
</evidence>
<dbReference type="PIRSF" id="PIRSF028788">
    <property type="entry name" value="TfoX_Sxy"/>
    <property type="match status" value="1"/>
</dbReference>
<dbReference type="GO" id="GO:0030420">
    <property type="term" value="P:establishment of competence for transformation"/>
    <property type="evidence" value="ECO:0007669"/>
    <property type="project" value="InterPro"/>
</dbReference>
<dbReference type="InterPro" id="IPR047525">
    <property type="entry name" value="TfoX-like"/>
</dbReference>
<evidence type="ECO:0000259" key="1">
    <source>
        <dbReference type="Pfam" id="PF04993"/>
    </source>
</evidence>
<evidence type="ECO:0000313" key="3">
    <source>
        <dbReference type="EMBL" id="OOF35605.1"/>
    </source>
</evidence>
<dbReference type="PANTHER" id="PTHR36121">
    <property type="entry name" value="PROTEIN SXY"/>
    <property type="match status" value="1"/>
</dbReference>
<evidence type="ECO:0000313" key="4">
    <source>
        <dbReference type="Proteomes" id="UP000189437"/>
    </source>
</evidence>
<gene>
    <name evidence="3" type="ORF">BKK48_09425</name>
</gene>
<reference evidence="3 4" key="1">
    <citation type="submission" date="2016-10" db="EMBL/GenBank/DDBJ databases">
        <title>Rodentibacter gen. nov. and new species.</title>
        <authorList>
            <person name="Christensen H."/>
        </authorList>
    </citation>
    <scope>NUCLEOTIDE SEQUENCE [LARGE SCALE GENOMIC DNA]</scope>
    <source>
        <strain evidence="3 4">Ac69</strain>
    </source>
</reference>
<protein>
    <submittedName>
        <fullName evidence="3">DNA transformation protein</fullName>
    </submittedName>
</protein>
<dbReference type="SUPFAM" id="SSF159894">
    <property type="entry name" value="YgaC/TfoX-N like"/>
    <property type="match status" value="1"/>
</dbReference>
<dbReference type="Pfam" id="PF04994">
    <property type="entry name" value="TfoX_C"/>
    <property type="match status" value="1"/>
</dbReference>
<name>A0A1V3I6I5_9PAST</name>
<dbReference type="OrthoDB" id="4225809at2"/>
<dbReference type="RefSeq" id="WP_077428191.1">
    <property type="nucleotide sequence ID" value="NZ_MLHH01000028.1"/>
</dbReference>
<dbReference type="STRING" id="1908258.BKK48_09425"/>
<dbReference type="InterPro" id="IPR007076">
    <property type="entry name" value="TfoX_N"/>
</dbReference>
<feature type="domain" description="TfoX C-terminal" evidence="2">
    <location>
        <begin position="123"/>
        <end position="201"/>
    </location>
</feature>
<comment type="caution">
    <text evidence="3">The sequence shown here is derived from an EMBL/GenBank/DDBJ whole genome shotgun (WGS) entry which is preliminary data.</text>
</comment>
<dbReference type="InterPro" id="IPR026256">
    <property type="entry name" value="TfoX-like_gammaprotbact"/>
</dbReference>
<organism evidence="3 4">
    <name type="scientific">Rodentibacter heidelbergensis</name>
    <dbReference type="NCBI Taxonomy" id="1908258"/>
    <lineage>
        <taxon>Bacteria</taxon>
        <taxon>Pseudomonadati</taxon>
        <taxon>Pseudomonadota</taxon>
        <taxon>Gammaproteobacteria</taxon>
        <taxon>Pasteurellales</taxon>
        <taxon>Pasteurellaceae</taxon>
        <taxon>Rodentibacter</taxon>
    </lineage>
</organism>
<dbReference type="PANTHER" id="PTHR36121:SF1">
    <property type="entry name" value="PROTEIN SXY"/>
    <property type="match status" value="1"/>
</dbReference>
<dbReference type="Gene3D" id="1.10.150.20">
    <property type="entry name" value="5' to 3' exonuclease, C-terminal subdomain"/>
    <property type="match status" value="1"/>
</dbReference>